<evidence type="ECO:0000313" key="2">
    <source>
        <dbReference type="EMBL" id="AAZ46847.1"/>
    </source>
</evidence>
<feature type="compositionally biased region" description="Polar residues" evidence="1">
    <location>
        <begin position="99"/>
        <end position="131"/>
    </location>
</feature>
<organism evidence="2">
    <name type="scientific">Dechloromonas aromatica (strain RCB)</name>
    <dbReference type="NCBI Taxonomy" id="159087"/>
    <lineage>
        <taxon>Bacteria</taxon>
        <taxon>Pseudomonadati</taxon>
        <taxon>Pseudomonadota</taxon>
        <taxon>Betaproteobacteria</taxon>
        <taxon>Rhodocyclales</taxon>
        <taxon>Azonexaceae</taxon>
        <taxon>Dechloromonas</taxon>
    </lineage>
</organism>
<evidence type="ECO:0008006" key="3">
    <source>
        <dbReference type="Google" id="ProtNLM"/>
    </source>
</evidence>
<sequence length="232" mass="25450">MAEATGTPVDLQTRLDGLRASGAAEQYPVRFAYIDALARRAATQPEPIRQPLLIKLNALADQLAARPAVPLTEITTKNPASPLTDLLAYISQHAHEQPETAQSATENASAKRNSLRNSHTASTSPTRQTPELKSVAYFRNTWSKLSTEQHLTQTLAQAPENAGPMNSQHLVLRSLQVMRDIAPDYLQGFMSYIDTLIWLDYADPTKPATGRSSSGEGEKKKARTTKRSATNR</sequence>
<accession>Q47E84</accession>
<reference evidence="2" key="1">
    <citation type="submission" date="2005-08" db="EMBL/GenBank/DDBJ databases">
        <title>Complete sequence of Dechloromonas aromatica RCB.</title>
        <authorList>
            <person name="Salinero K.K."/>
            <person name="Copeland A."/>
            <person name="Lucas S."/>
            <person name="Lapidus A."/>
            <person name="Barry K."/>
            <person name="Detter J.C."/>
            <person name="Glavina T."/>
            <person name="Hammon N."/>
            <person name="Israni S."/>
            <person name="Pitluck S."/>
            <person name="Di Bartolo G."/>
            <person name="Trong S."/>
            <person name="Schmutz J."/>
            <person name="Larimer F."/>
            <person name="Land M."/>
            <person name="Ivanova N."/>
            <person name="Richardson P."/>
        </authorList>
    </citation>
    <scope>NUCLEOTIDE SEQUENCE</scope>
    <source>
        <strain evidence="2">RCB</strain>
    </source>
</reference>
<gene>
    <name evidence="2" type="ordered locus">Daro_2104</name>
</gene>
<dbReference type="eggNOG" id="ENOG5031XRK">
    <property type="taxonomic scope" value="Bacteria"/>
</dbReference>
<dbReference type="EMBL" id="CP000089">
    <property type="protein sequence ID" value="AAZ46847.1"/>
    <property type="molecule type" value="Genomic_DNA"/>
</dbReference>
<feature type="region of interest" description="Disordered" evidence="1">
    <location>
        <begin position="205"/>
        <end position="232"/>
    </location>
</feature>
<feature type="region of interest" description="Disordered" evidence="1">
    <location>
        <begin position="94"/>
        <end position="132"/>
    </location>
</feature>
<dbReference type="KEGG" id="dar:Daro_2104"/>
<proteinExistence type="predicted"/>
<dbReference type="STRING" id="159087.Daro_2104"/>
<dbReference type="AlphaFoldDB" id="Q47E84"/>
<protein>
    <recommendedName>
        <fullName evidence="3">DUF2894 domain-containing protein</fullName>
    </recommendedName>
</protein>
<dbReference type="HOGENOM" id="CLU_082347_1_0_4"/>
<name>Q47E84_DECAR</name>
<dbReference type="Pfam" id="PF11445">
    <property type="entry name" value="DUF2894"/>
    <property type="match status" value="1"/>
</dbReference>
<dbReference type="InterPro" id="IPR021549">
    <property type="entry name" value="DUF2894"/>
</dbReference>
<evidence type="ECO:0000256" key="1">
    <source>
        <dbReference type="SAM" id="MobiDB-lite"/>
    </source>
</evidence>